<comment type="similarity">
    <text evidence="2 14">In the C-terminal section; belongs to the peptidase M41 family.</text>
</comment>
<comment type="cofactor">
    <cofactor evidence="14">
        <name>Zn(2+)</name>
        <dbReference type="ChEBI" id="CHEBI:29105"/>
    </cofactor>
    <text evidence="14">Binds 1 zinc ion per subunit.</text>
</comment>
<dbReference type="GO" id="GO:0005886">
    <property type="term" value="C:plasma membrane"/>
    <property type="evidence" value="ECO:0007669"/>
    <property type="project" value="UniProtKB-SubCell"/>
</dbReference>
<comment type="caution">
    <text evidence="17">The sequence shown here is derived from an EMBL/GenBank/DDBJ whole genome shotgun (WGS) entry which is preliminary data.</text>
</comment>
<keyword evidence="12 14" id="KW-0472">Membrane</keyword>
<keyword evidence="14" id="KW-1003">Cell membrane</keyword>
<accession>A0A0B0EN58</accession>
<comment type="subunit">
    <text evidence="14">Homohexamer.</text>
</comment>
<dbReference type="InterPro" id="IPR050928">
    <property type="entry name" value="ATP-dep_Zn_Metalloprotease"/>
</dbReference>
<dbReference type="GO" id="GO:0008270">
    <property type="term" value="F:zinc ion binding"/>
    <property type="evidence" value="ECO:0007669"/>
    <property type="project" value="UniProtKB-UniRule"/>
</dbReference>
<dbReference type="Proteomes" id="UP000030652">
    <property type="component" value="Unassembled WGS sequence"/>
</dbReference>
<evidence type="ECO:0000259" key="16">
    <source>
        <dbReference type="SMART" id="SM00382"/>
    </source>
</evidence>
<dbReference type="InterPro" id="IPR011546">
    <property type="entry name" value="Pept_M41_FtsH_extracell"/>
</dbReference>
<dbReference type="GO" id="GO:0006508">
    <property type="term" value="P:proteolysis"/>
    <property type="evidence" value="ECO:0007669"/>
    <property type="project" value="UniProtKB-KW"/>
</dbReference>
<dbReference type="Pfam" id="PF17862">
    <property type="entry name" value="AAA_lid_3"/>
    <property type="match status" value="1"/>
</dbReference>
<evidence type="ECO:0000313" key="18">
    <source>
        <dbReference type="Proteomes" id="UP000030652"/>
    </source>
</evidence>
<dbReference type="PANTHER" id="PTHR43655:SF2">
    <property type="entry name" value="AFG3 LIKE MATRIX AAA PEPTIDASE SUBUNIT 2, ISOFORM A"/>
    <property type="match status" value="1"/>
</dbReference>
<evidence type="ECO:0000256" key="15">
    <source>
        <dbReference type="RuleBase" id="RU003651"/>
    </source>
</evidence>
<keyword evidence="7 14" id="KW-0378">Hydrolase</keyword>
<evidence type="ECO:0000256" key="1">
    <source>
        <dbReference type="ARBA" id="ARBA00004370"/>
    </source>
</evidence>
<evidence type="ECO:0000256" key="4">
    <source>
        <dbReference type="ARBA" id="ARBA00022692"/>
    </source>
</evidence>
<dbReference type="InterPro" id="IPR003593">
    <property type="entry name" value="AAA+_ATPase"/>
</dbReference>
<evidence type="ECO:0000256" key="6">
    <source>
        <dbReference type="ARBA" id="ARBA00022741"/>
    </source>
</evidence>
<evidence type="ECO:0000256" key="7">
    <source>
        <dbReference type="ARBA" id="ARBA00022801"/>
    </source>
</evidence>
<dbReference type="eggNOG" id="COG0465">
    <property type="taxonomic scope" value="Bacteria"/>
</dbReference>
<dbReference type="MEROPS" id="M41.021"/>
<evidence type="ECO:0000256" key="3">
    <source>
        <dbReference type="ARBA" id="ARBA00022670"/>
    </source>
</evidence>
<proteinExistence type="inferred from homology"/>
<dbReference type="PATRIC" id="fig|237368.3.peg.219"/>
<evidence type="ECO:0000256" key="11">
    <source>
        <dbReference type="ARBA" id="ARBA00023049"/>
    </source>
</evidence>
<dbReference type="Pfam" id="PF01434">
    <property type="entry name" value="Peptidase_M41"/>
    <property type="match status" value="1"/>
</dbReference>
<evidence type="ECO:0000256" key="5">
    <source>
        <dbReference type="ARBA" id="ARBA00022723"/>
    </source>
</evidence>
<evidence type="ECO:0000256" key="13">
    <source>
        <dbReference type="ARBA" id="ARBA00061570"/>
    </source>
</evidence>
<feature type="transmembrane region" description="Helical" evidence="14">
    <location>
        <begin position="117"/>
        <end position="135"/>
    </location>
</feature>
<dbReference type="Pfam" id="PF00004">
    <property type="entry name" value="AAA"/>
    <property type="match status" value="1"/>
</dbReference>
<feature type="binding site" evidence="14">
    <location>
        <position position="505"/>
    </location>
    <ligand>
        <name>Zn(2+)</name>
        <dbReference type="ChEBI" id="CHEBI:29105"/>
        <note>catalytic</note>
    </ligand>
</feature>
<evidence type="ECO:0000256" key="14">
    <source>
        <dbReference type="HAMAP-Rule" id="MF_01458"/>
    </source>
</evidence>
<dbReference type="InterPro" id="IPR005936">
    <property type="entry name" value="FtsH"/>
</dbReference>
<dbReference type="PANTHER" id="PTHR43655">
    <property type="entry name" value="ATP-DEPENDENT PROTEASE"/>
    <property type="match status" value="1"/>
</dbReference>
<dbReference type="GO" id="GO:0004222">
    <property type="term" value="F:metalloendopeptidase activity"/>
    <property type="evidence" value="ECO:0007669"/>
    <property type="project" value="InterPro"/>
</dbReference>
<dbReference type="EMBL" id="JRYO01000019">
    <property type="protein sequence ID" value="KHE94064.1"/>
    <property type="molecule type" value="Genomic_DNA"/>
</dbReference>
<dbReference type="EC" id="3.4.24.-" evidence="14"/>
<feature type="transmembrane region" description="Helical" evidence="14">
    <location>
        <begin position="12"/>
        <end position="35"/>
    </location>
</feature>
<sequence>MNQQKKEPTKKQFNFQIWYVLIAAFIFMSLSSYLFNPADGNISYSEFKSLVRDGRVESCQITSSLIKGSLRSEDLRSGKKQSFVTARVDDPDLVKELEAHGIQYAGNYENTWLQQFLFTWILPIGIFFLIWRFVFKKMGGATGSIMSFGKSKGKIYAQEDLKFSFDDVAGIDEAKEELQEVVEFLKTPHKFTNLGGRIPKGVLLVGVPGTGKTLLAKAVAGEAKVPFFSISGSEFVEMFVGVGASRVRDMFGQAAQKAPCIIFIDELDAIGKTRGSNPIGGHDEREQTLNQLLVEMDGFDANAGVIIMSATNRPETLDPALLRPGRFDRQVVVDRPDLHGREAILVIHSKGVKLDKDVNLKSIAAMTPGFVGADLANIINEAALLAARRSKETVSMSEIEEAIERVMAGLEKKKRIINKKEKEIVAYHECGHALVASFMTTTDKVKKISIVPRGIAALGYTLQLPTEDRYLMTRIELIERICVFLGGRIAEEIIFKDVSTGAQNDLEKASDMARRMVKYYGMSDKMGIVAFEPENKSAFLGYGMGGSKEYSEETAREIDIEVKKIIDDTYTKAKEILENKKPMLIRLAKILMEKEVIEGDELIAFLDNEKNRKTDETNVN</sequence>
<comment type="similarity">
    <text evidence="13 14">In the central section; belongs to the AAA ATPase family.</text>
</comment>
<dbReference type="GO" id="GO:0004176">
    <property type="term" value="F:ATP-dependent peptidase activity"/>
    <property type="evidence" value="ECO:0007669"/>
    <property type="project" value="InterPro"/>
</dbReference>
<dbReference type="AlphaFoldDB" id="A0A0B0EN58"/>
<keyword evidence="5 14" id="KW-0479">Metal-binding</keyword>
<evidence type="ECO:0000256" key="8">
    <source>
        <dbReference type="ARBA" id="ARBA00022833"/>
    </source>
</evidence>
<gene>
    <name evidence="14" type="primary">ftsH</name>
    <name evidence="17" type="ORF">SCABRO_00202</name>
</gene>
<dbReference type="Gene3D" id="3.40.50.300">
    <property type="entry name" value="P-loop containing nucleotide triphosphate hydrolases"/>
    <property type="match status" value="1"/>
</dbReference>
<dbReference type="GO" id="GO:0016887">
    <property type="term" value="F:ATP hydrolysis activity"/>
    <property type="evidence" value="ECO:0007669"/>
    <property type="project" value="UniProtKB-UniRule"/>
</dbReference>
<dbReference type="HAMAP" id="MF_01458">
    <property type="entry name" value="FtsH"/>
    <property type="match status" value="1"/>
</dbReference>
<evidence type="ECO:0000256" key="2">
    <source>
        <dbReference type="ARBA" id="ARBA00010044"/>
    </source>
</evidence>
<feature type="domain" description="AAA+ ATPase" evidence="16">
    <location>
        <begin position="198"/>
        <end position="337"/>
    </location>
</feature>
<dbReference type="GO" id="GO:0030163">
    <property type="term" value="P:protein catabolic process"/>
    <property type="evidence" value="ECO:0007669"/>
    <property type="project" value="UniProtKB-UniRule"/>
</dbReference>
<dbReference type="Gene3D" id="1.20.58.760">
    <property type="entry name" value="Peptidase M41"/>
    <property type="match status" value="1"/>
</dbReference>
<dbReference type="SUPFAM" id="SSF140990">
    <property type="entry name" value="FtsH protease domain-like"/>
    <property type="match status" value="1"/>
</dbReference>
<dbReference type="FunFam" id="3.40.50.300:FF:000001">
    <property type="entry name" value="ATP-dependent zinc metalloprotease FtsH"/>
    <property type="match status" value="1"/>
</dbReference>
<feature type="binding site" evidence="14">
    <location>
        <position position="432"/>
    </location>
    <ligand>
        <name>Zn(2+)</name>
        <dbReference type="ChEBI" id="CHEBI:29105"/>
        <note>catalytic</note>
    </ligand>
</feature>
<dbReference type="NCBIfam" id="TIGR01241">
    <property type="entry name" value="FtsH_fam"/>
    <property type="match status" value="1"/>
</dbReference>
<name>A0A0B0EN58_9BACT</name>
<keyword evidence="8 14" id="KW-0862">Zinc</keyword>
<dbReference type="GO" id="GO:0005524">
    <property type="term" value="F:ATP binding"/>
    <property type="evidence" value="ECO:0007669"/>
    <property type="project" value="UniProtKB-UniRule"/>
</dbReference>
<keyword evidence="6 14" id="KW-0547">Nucleotide-binding</keyword>
<feature type="binding site" evidence="14">
    <location>
        <begin position="206"/>
        <end position="213"/>
    </location>
    <ligand>
        <name>ATP</name>
        <dbReference type="ChEBI" id="CHEBI:30616"/>
    </ligand>
</feature>
<dbReference type="CDD" id="cd19501">
    <property type="entry name" value="RecA-like_FtsH"/>
    <property type="match status" value="1"/>
</dbReference>
<dbReference type="Gene3D" id="3.30.720.210">
    <property type="match status" value="1"/>
</dbReference>
<keyword evidence="9 14" id="KW-0067">ATP-binding</keyword>
<comment type="subcellular location">
    <subcellularLocation>
        <location evidence="14">Cell membrane</location>
        <topology evidence="14">Multi-pass membrane protein</topology>
        <orientation evidence="14">Cytoplasmic side</orientation>
    </subcellularLocation>
    <subcellularLocation>
        <location evidence="1">Membrane</location>
    </subcellularLocation>
</comment>
<keyword evidence="10 14" id="KW-1133">Transmembrane helix</keyword>
<dbReference type="Pfam" id="PF06480">
    <property type="entry name" value="FtsH_ext"/>
    <property type="match status" value="1"/>
</dbReference>
<dbReference type="InterPro" id="IPR000642">
    <property type="entry name" value="Peptidase_M41"/>
</dbReference>
<evidence type="ECO:0000256" key="9">
    <source>
        <dbReference type="ARBA" id="ARBA00022840"/>
    </source>
</evidence>
<evidence type="ECO:0000256" key="10">
    <source>
        <dbReference type="ARBA" id="ARBA00022989"/>
    </source>
</evidence>
<evidence type="ECO:0000313" key="17">
    <source>
        <dbReference type="EMBL" id="KHE94064.1"/>
    </source>
</evidence>
<protein>
    <recommendedName>
        <fullName evidence="14">ATP-dependent zinc metalloprotease FtsH</fullName>
        <ecNumber evidence="14">3.4.24.-</ecNumber>
    </recommendedName>
</protein>
<dbReference type="FunFam" id="1.20.58.760:FF:000001">
    <property type="entry name" value="ATP-dependent zinc metalloprotease FtsH"/>
    <property type="match status" value="1"/>
</dbReference>
<dbReference type="SUPFAM" id="SSF52540">
    <property type="entry name" value="P-loop containing nucleoside triphosphate hydrolases"/>
    <property type="match status" value="1"/>
</dbReference>
<dbReference type="SMART" id="SM00382">
    <property type="entry name" value="AAA"/>
    <property type="match status" value="1"/>
</dbReference>
<keyword evidence="3 14" id="KW-0645">Protease</keyword>
<evidence type="ECO:0000256" key="12">
    <source>
        <dbReference type="ARBA" id="ARBA00023136"/>
    </source>
</evidence>
<dbReference type="InterPro" id="IPR003959">
    <property type="entry name" value="ATPase_AAA_core"/>
</dbReference>
<comment type="similarity">
    <text evidence="15">Belongs to the AAA ATPase family.</text>
</comment>
<dbReference type="InterPro" id="IPR003960">
    <property type="entry name" value="ATPase_AAA_CS"/>
</dbReference>
<keyword evidence="4 14" id="KW-0812">Transmembrane</keyword>
<reference evidence="17 18" key="1">
    <citation type="submission" date="2014-10" db="EMBL/GenBank/DDBJ databases">
        <title>Draft genome of anammox bacterium scalindua brodae, obtained using differential coverage binning of sequence data from two enrichment reactors.</title>
        <authorList>
            <person name="Speth D.R."/>
            <person name="Russ L."/>
            <person name="Kartal B."/>
            <person name="Op den Camp H.J."/>
            <person name="Dutilh B.E."/>
            <person name="Jetten M.S."/>
        </authorList>
    </citation>
    <scope>NUCLEOTIDE SEQUENCE [LARGE SCALE GENOMIC DNA]</scope>
    <source>
        <strain evidence="17">RU1</strain>
    </source>
</reference>
<feature type="binding site" evidence="14">
    <location>
        <position position="428"/>
    </location>
    <ligand>
        <name>Zn(2+)</name>
        <dbReference type="ChEBI" id="CHEBI:29105"/>
        <note>catalytic</note>
    </ligand>
</feature>
<dbReference type="InterPro" id="IPR027417">
    <property type="entry name" value="P-loop_NTPase"/>
</dbReference>
<dbReference type="InterPro" id="IPR037219">
    <property type="entry name" value="Peptidase_M41-like"/>
</dbReference>
<organism evidence="17 18">
    <name type="scientific">Candidatus Scalindua brodae</name>
    <dbReference type="NCBI Taxonomy" id="237368"/>
    <lineage>
        <taxon>Bacteria</taxon>
        <taxon>Pseudomonadati</taxon>
        <taxon>Planctomycetota</taxon>
        <taxon>Candidatus Brocadiia</taxon>
        <taxon>Candidatus Brocadiales</taxon>
        <taxon>Candidatus Scalinduaceae</taxon>
        <taxon>Candidatus Scalindua</taxon>
    </lineage>
</organism>
<dbReference type="PROSITE" id="PS00674">
    <property type="entry name" value="AAA"/>
    <property type="match status" value="1"/>
</dbReference>
<feature type="active site" evidence="14">
    <location>
        <position position="429"/>
    </location>
</feature>
<keyword evidence="11 14" id="KW-0482">Metalloprotease</keyword>
<dbReference type="FunFam" id="1.10.8.60:FF:000001">
    <property type="entry name" value="ATP-dependent zinc metalloprotease FtsH"/>
    <property type="match status" value="1"/>
</dbReference>
<comment type="function">
    <text evidence="14">Acts as a processive, ATP-dependent zinc metallopeptidase for both cytoplasmic and membrane proteins. Plays a role in the quality control of integral membrane proteins.</text>
</comment>
<dbReference type="InterPro" id="IPR041569">
    <property type="entry name" value="AAA_lid_3"/>
</dbReference>
<dbReference type="Gene3D" id="1.10.8.60">
    <property type="match status" value="1"/>
</dbReference>